<reference evidence="16 17" key="1">
    <citation type="submission" date="2019-05" db="EMBL/GenBank/DDBJ databases">
        <title>Mikania micrantha, genome provides insights into the molecular mechanism of rapid growth.</title>
        <authorList>
            <person name="Liu B."/>
        </authorList>
    </citation>
    <scope>NUCLEOTIDE SEQUENCE [LARGE SCALE GENOMIC DNA]</scope>
    <source>
        <strain evidence="16">NLD-2019</strain>
        <tissue evidence="16">Leaf</tissue>
    </source>
</reference>
<evidence type="ECO:0000256" key="6">
    <source>
        <dbReference type="ARBA" id="ARBA00022692"/>
    </source>
</evidence>
<dbReference type="PROSITE" id="PS00674">
    <property type="entry name" value="AAA"/>
    <property type="match status" value="1"/>
</dbReference>
<comment type="similarity">
    <text evidence="3">In the C-terminal section; belongs to the peptidase M41 family.</text>
</comment>
<feature type="domain" description="AAA+ ATPase" evidence="15">
    <location>
        <begin position="293"/>
        <end position="429"/>
    </location>
</feature>
<evidence type="ECO:0000256" key="8">
    <source>
        <dbReference type="ARBA" id="ARBA00022801"/>
    </source>
</evidence>
<dbReference type="Gene3D" id="1.10.8.60">
    <property type="match status" value="1"/>
</dbReference>
<name>A0A5N6PS80_9ASTR</name>
<dbReference type="InterPro" id="IPR003593">
    <property type="entry name" value="AAA+_ATPase"/>
</dbReference>
<comment type="similarity">
    <text evidence="4">In the N-terminal section; belongs to the AAA ATPase family.</text>
</comment>
<keyword evidence="8" id="KW-0378">Hydrolase</keyword>
<evidence type="ECO:0000256" key="9">
    <source>
        <dbReference type="ARBA" id="ARBA00022840"/>
    </source>
</evidence>
<comment type="cofactor">
    <cofactor evidence="1">
        <name>Zn(2+)</name>
        <dbReference type="ChEBI" id="CHEBI:29105"/>
    </cofactor>
</comment>
<dbReference type="Pfam" id="PF00004">
    <property type="entry name" value="AAA"/>
    <property type="match status" value="1"/>
</dbReference>
<dbReference type="GO" id="GO:0004176">
    <property type="term" value="F:ATP-dependent peptidase activity"/>
    <property type="evidence" value="ECO:0007669"/>
    <property type="project" value="TreeGrafter"/>
</dbReference>
<keyword evidence="9 14" id="KW-0067">ATP-binding</keyword>
<accession>A0A5N6PS80</accession>
<evidence type="ECO:0000256" key="13">
    <source>
        <dbReference type="ARBA" id="ARBA00070124"/>
    </source>
</evidence>
<comment type="similarity">
    <text evidence="14">Belongs to the AAA ATPase family.</text>
</comment>
<dbReference type="GO" id="GO:0006508">
    <property type="term" value="P:proteolysis"/>
    <property type="evidence" value="ECO:0007669"/>
    <property type="project" value="UniProtKB-KW"/>
</dbReference>
<dbReference type="Proteomes" id="UP000326396">
    <property type="component" value="Linkage Group LG11"/>
</dbReference>
<proteinExistence type="inferred from homology"/>
<evidence type="ECO:0000313" key="16">
    <source>
        <dbReference type="EMBL" id="KAD6795930.1"/>
    </source>
</evidence>
<dbReference type="AlphaFoldDB" id="A0A5N6PS80"/>
<keyword evidence="17" id="KW-1185">Reference proteome</keyword>
<keyword evidence="7 14" id="KW-0547">Nucleotide-binding</keyword>
<dbReference type="InterPro" id="IPR003959">
    <property type="entry name" value="ATPase_AAA_core"/>
</dbReference>
<evidence type="ECO:0000256" key="14">
    <source>
        <dbReference type="RuleBase" id="RU003651"/>
    </source>
</evidence>
<dbReference type="Gene3D" id="3.40.50.300">
    <property type="entry name" value="P-loop containing nucleotide triphosphate hydrolases"/>
    <property type="match status" value="1"/>
</dbReference>
<evidence type="ECO:0000256" key="3">
    <source>
        <dbReference type="ARBA" id="ARBA00010044"/>
    </source>
</evidence>
<evidence type="ECO:0000313" key="17">
    <source>
        <dbReference type="Proteomes" id="UP000326396"/>
    </source>
</evidence>
<keyword evidence="12" id="KW-0472">Membrane</keyword>
<dbReference type="InterPro" id="IPR003960">
    <property type="entry name" value="ATPase_AAA_CS"/>
</dbReference>
<dbReference type="InterPro" id="IPR027417">
    <property type="entry name" value="P-loop_NTPase"/>
</dbReference>
<dbReference type="EMBL" id="SZYD01000003">
    <property type="protein sequence ID" value="KAD6795930.1"/>
    <property type="molecule type" value="Genomic_DNA"/>
</dbReference>
<dbReference type="FunFam" id="1.10.8.60:FF:000001">
    <property type="entry name" value="ATP-dependent zinc metalloprotease FtsH"/>
    <property type="match status" value="1"/>
</dbReference>
<dbReference type="GO" id="GO:0005524">
    <property type="term" value="F:ATP binding"/>
    <property type="evidence" value="ECO:0007669"/>
    <property type="project" value="UniProtKB-KW"/>
</dbReference>
<evidence type="ECO:0000256" key="11">
    <source>
        <dbReference type="ARBA" id="ARBA00022989"/>
    </source>
</evidence>
<organism evidence="16 17">
    <name type="scientific">Mikania micrantha</name>
    <name type="common">bitter vine</name>
    <dbReference type="NCBI Taxonomy" id="192012"/>
    <lineage>
        <taxon>Eukaryota</taxon>
        <taxon>Viridiplantae</taxon>
        <taxon>Streptophyta</taxon>
        <taxon>Embryophyta</taxon>
        <taxon>Tracheophyta</taxon>
        <taxon>Spermatophyta</taxon>
        <taxon>Magnoliopsida</taxon>
        <taxon>eudicotyledons</taxon>
        <taxon>Gunneridae</taxon>
        <taxon>Pentapetalae</taxon>
        <taxon>asterids</taxon>
        <taxon>campanulids</taxon>
        <taxon>Asterales</taxon>
        <taxon>Asteraceae</taxon>
        <taxon>Asteroideae</taxon>
        <taxon>Heliantheae alliance</taxon>
        <taxon>Eupatorieae</taxon>
        <taxon>Mikania</taxon>
    </lineage>
</organism>
<evidence type="ECO:0000256" key="2">
    <source>
        <dbReference type="ARBA" id="ARBA00004141"/>
    </source>
</evidence>
<sequence length="535" mass="59566">MGDTSENEDICLQTEENDEDFKKQIWKKFRPKLWFSSIWRKYSLESRLNGVKTFLKINIIPASISVAMGLCYLLLKSKRPKCKLVPYSDLLKGLQDGSVTRVQFKENSRRIMYISKPQNSVLAEASKIKIAATFKLQEIVTTMLTKLSRKVDVVVGSHRSKVDSDKKNQGFVASQVPNHGWQFSTIYIDDDYRQLLDLMKEKGTTYGLDPEPFLVSTGRRVFSVLLNQAPSWAMLSLVAHGLGGGGSIARKPSKNHKVTFDDIEGVDEAKIELLEIVSCLQGDSNYTNLGAILPRGVLLVGPPGTGKTLLARAVAEKAGVPFFITCASEFVELFVGRGASRIRDLFKEARKHAPSIIFLDELDAVGLKRGRGFNTEGDQTLNQLLTEMDGFKSDKKVVVIAATNRPEMLDAALLRAGRFSRKVFVREPDEDGRRKILAVHFRGVPLEEDRDVILHLVASLTPGLVGADLANIVNEAALLAARRGAVCVSRDDILKAVERAKQTFDDRQQLQGFSEQEAEELGYILSQFGRLKFDT</sequence>
<evidence type="ECO:0000256" key="1">
    <source>
        <dbReference type="ARBA" id="ARBA00001947"/>
    </source>
</evidence>
<dbReference type="GO" id="GO:0016887">
    <property type="term" value="F:ATP hydrolysis activity"/>
    <property type="evidence" value="ECO:0007669"/>
    <property type="project" value="InterPro"/>
</dbReference>
<comment type="caution">
    <text evidence="16">The sequence shown here is derived from an EMBL/GenBank/DDBJ whole genome shotgun (WGS) entry which is preliminary data.</text>
</comment>
<dbReference type="GO" id="GO:0009535">
    <property type="term" value="C:chloroplast thylakoid membrane"/>
    <property type="evidence" value="ECO:0007669"/>
    <property type="project" value="TreeGrafter"/>
</dbReference>
<evidence type="ECO:0000256" key="12">
    <source>
        <dbReference type="ARBA" id="ARBA00023136"/>
    </source>
</evidence>
<dbReference type="OrthoDB" id="1413014at2759"/>
<gene>
    <name evidence="16" type="ORF">E3N88_06826</name>
</gene>
<keyword evidence="5" id="KW-0645">Protease</keyword>
<dbReference type="PANTHER" id="PTHR23076">
    <property type="entry name" value="METALLOPROTEASE M41 FTSH"/>
    <property type="match status" value="1"/>
</dbReference>
<dbReference type="SMART" id="SM00382">
    <property type="entry name" value="AAA"/>
    <property type="match status" value="1"/>
</dbReference>
<dbReference type="FunFam" id="3.40.50.300:FF:000277">
    <property type="entry name" value="ATP-dependent zinc metalloprotease FtsH"/>
    <property type="match status" value="1"/>
</dbReference>
<dbReference type="SUPFAM" id="SSF52540">
    <property type="entry name" value="P-loop containing nucleoside triphosphate hydrolases"/>
    <property type="match status" value="1"/>
</dbReference>
<comment type="subcellular location">
    <subcellularLocation>
        <location evidence="2">Membrane</location>
        <topology evidence="2">Multi-pass membrane protein</topology>
    </subcellularLocation>
</comment>
<evidence type="ECO:0000259" key="15">
    <source>
        <dbReference type="SMART" id="SM00382"/>
    </source>
</evidence>
<dbReference type="CDD" id="cd19501">
    <property type="entry name" value="RecA-like_FtsH"/>
    <property type="match status" value="1"/>
</dbReference>
<evidence type="ECO:0000256" key="10">
    <source>
        <dbReference type="ARBA" id="ARBA00022946"/>
    </source>
</evidence>
<dbReference type="InterPro" id="IPR041569">
    <property type="entry name" value="AAA_lid_3"/>
</dbReference>
<keyword evidence="6" id="KW-0812">Transmembrane</keyword>
<keyword evidence="10" id="KW-0809">Transit peptide</keyword>
<keyword evidence="11" id="KW-1133">Transmembrane helix</keyword>
<protein>
    <recommendedName>
        <fullName evidence="13">ATP-dependent zinc metalloprotease FTSH, chloroplastic</fullName>
    </recommendedName>
</protein>
<dbReference type="Pfam" id="PF17862">
    <property type="entry name" value="AAA_lid_3"/>
    <property type="match status" value="1"/>
</dbReference>
<evidence type="ECO:0000256" key="4">
    <source>
        <dbReference type="ARBA" id="ARBA00010550"/>
    </source>
</evidence>
<evidence type="ECO:0000256" key="5">
    <source>
        <dbReference type="ARBA" id="ARBA00022670"/>
    </source>
</evidence>
<evidence type="ECO:0000256" key="7">
    <source>
        <dbReference type="ARBA" id="ARBA00022741"/>
    </source>
</evidence>
<dbReference type="PANTHER" id="PTHR23076:SF117">
    <property type="entry name" value="AAA+ ATPASE DOMAIN, ATPASE, AAA-TYPE, CORE, PEPTIDASE M41, FTSH EXTRACELLULAR"/>
    <property type="match status" value="1"/>
</dbReference>